<evidence type="ECO:0000256" key="1">
    <source>
        <dbReference type="PROSITE-ProRule" id="PRU10141"/>
    </source>
</evidence>
<dbReference type="GO" id="GO:0005524">
    <property type="term" value="F:ATP binding"/>
    <property type="evidence" value="ECO:0007669"/>
    <property type="project" value="UniProtKB-UniRule"/>
</dbReference>
<evidence type="ECO:0000313" key="3">
    <source>
        <dbReference type="EMBL" id="CAD5227984.1"/>
    </source>
</evidence>
<dbReference type="SUPFAM" id="SSF56112">
    <property type="entry name" value="Protein kinase-like (PK-like)"/>
    <property type="match status" value="1"/>
</dbReference>
<sequence length="333" mass="38205">MSQEDEFDEDIGLKKGSTVKGRVEYVILKVLGEGGFGSVFLVHDGNKECAMKVEKKIETRRHSKLKMEISILKTIANLKKGSTEKSVAEKKPKREYHFTDIIDRGREANFYFMVIDLVGKCLADLKLVRPEKTMSLATGLGVGIQSLEAIEDLHEIQFIHRDIKPANYACGKAPNTHVIYILDFGIARKVMNKDNCLKTPRERVGFKGTVRFASLACHRNQELGRKDDVECWLYMMMDILIRQGLPWRKESEKDVVGEMKTKARDEKSSVHKEFYGDLIGKDKFHAILKYLEGLQYVDTPDYKYIYNLLREIGKEANADPDALFDWEEAKKKD</sequence>
<reference evidence="3" key="1">
    <citation type="submission" date="2020-09" db="EMBL/GenBank/DDBJ databases">
        <authorList>
            <person name="Kikuchi T."/>
        </authorList>
    </citation>
    <scope>NUCLEOTIDE SEQUENCE</scope>
    <source>
        <strain evidence="3">SH1</strain>
    </source>
</reference>
<dbReference type="OrthoDB" id="5872528at2759"/>
<dbReference type="EMBL" id="CAJFCW020000006">
    <property type="protein sequence ID" value="CAG9123949.1"/>
    <property type="molecule type" value="Genomic_DNA"/>
</dbReference>
<accession>A0A811LIN2</accession>
<comment type="caution">
    <text evidence="3">The sequence shown here is derived from an EMBL/GenBank/DDBJ whole genome shotgun (WGS) entry which is preliminary data.</text>
</comment>
<keyword evidence="1" id="KW-0067">ATP-binding</keyword>
<dbReference type="InterPro" id="IPR011009">
    <property type="entry name" value="Kinase-like_dom_sf"/>
</dbReference>
<dbReference type="Pfam" id="PF00069">
    <property type="entry name" value="Pkinase"/>
    <property type="match status" value="1"/>
</dbReference>
<evidence type="ECO:0000259" key="2">
    <source>
        <dbReference type="PROSITE" id="PS50011"/>
    </source>
</evidence>
<dbReference type="PROSITE" id="PS00107">
    <property type="entry name" value="PROTEIN_KINASE_ATP"/>
    <property type="match status" value="1"/>
</dbReference>
<keyword evidence="1" id="KW-0547">Nucleotide-binding</keyword>
<feature type="binding site" evidence="1">
    <location>
        <position position="52"/>
    </location>
    <ligand>
        <name>ATP</name>
        <dbReference type="ChEBI" id="CHEBI:30616"/>
    </ligand>
</feature>
<dbReference type="Gene3D" id="1.10.510.10">
    <property type="entry name" value="Transferase(Phosphotransferase) domain 1"/>
    <property type="match status" value="1"/>
</dbReference>
<dbReference type="InterPro" id="IPR000719">
    <property type="entry name" value="Prot_kinase_dom"/>
</dbReference>
<gene>
    <name evidence="3" type="ORF">BOKJ2_LOCUS12451</name>
</gene>
<dbReference type="EMBL" id="CAJFDH010000006">
    <property type="protein sequence ID" value="CAD5227984.1"/>
    <property type="molecule type" value="Genomic_DNA"/>
</dbReference>
<dbReference type="PROSITE" id="PS50011">
    <property type="entry name" value="PROTEIN_KINASE_DOM"/>
    <property type="match status" value="1"/>
</dbReference>
<dbReference type="SMART" id="SM00220">
    <property type="entry name" value="S_TKc"/>
    <property type="match status" value="1"/>
</dbReference>
<dbReference type="GO" id="GO:0004672">
    <property type="term" value="F:protein kinase activity"/>
    <property type="evidence" value="ECO:0007669"/>
    <property type="project" value="InterPro"/>
</dbReference>
<dbReference type="InterPro" id="IPR050235">
    <property type="entry name" value="CK1_Ser-Thr_kinase"/>
</dbReference>
<evidence type="ECO:0000313" key="4">
    <source>
        <dbReference type="Proteomes" id="UP000614601"/>
    </source>
</evidence>
<protein>
    <recommendedName>
        <fullName evidence="2">Protein kinase domain-containing protein</fullName>
    </recommendedName>
</protein>
<name>A0A811LIN2_9BILA</name>
<keyword evidence="4" id="KW-1185">Reference proteome</keyword>
<dbReference type="Proteomes" id="UP000783686">
    <property type="component" value="Unassembled WGS sequence"/>
</dbReference>
<organism evidence="3 4">
    <name type="scientific">Bursaphelenchus okinawaensis</name>
    <dbReference type="NCBI Taxonomy" id="465554"/>
    <lineage>
        <taxon>Eukaryota</taxon>
        <taxon>Metazoa</taxon>
        <taxon>Ecdysozoa</taxon>
        <taxon>Nematoda</taxon>
        <taxon>Chromadorea</taxon>
        <taxon>Rhabditida</taxon>
        <taxon>Tylenchina</taxon>
        <taxon>Tylenchomorpha</taxon>
        <taxon>Aphelenchoidea</taxon>
        <taxon>Aphelenchoididae</taxon>
        <taxon>Bursaphelenchus</taxon>
    </lineage>
</organism>
<feature type="domain" description="Protein kinase" evidence="2">
    <location>
        <begin position="25"/>
        <end position="333"/>
    </location>
</feature>
<dbReference type="PANTHER" id="PTHR11909">
    <property type="entry name" value="CASEIN KINASE-RELATED"/>
    <property type="match status" value="1"/>
</dbReference>
<dbReference type="InterPro" id="IPR017441">
    <property type="entry name" value="Protein_kinase_ATP_BS"/>
</dbReference>
<dbReference type="Proteomes" id="UP000614601">
    <property type="component" value="Unassembled WGS sequence"/>
</dbReference>
<proteinExistence type="predicted"/>
<dbReference type="AlphaFoldDB" id="A0A811LIN2"/>